<dbReference type="AlphaFoldDB" id="A0A0C3FJR7"/>
<keyword evidence="2" id="KW-0560">Oxidoreductase</keyword>
<dbReference type="InParanoid" id="A0A0C3FJR7"/>
<feature type="domain" description="FAD-binding PCMH-type" evidence="3">
    <location>
        <begin position="105"/>
        <end position="290"/>
    </location>
</feature>
<dbReference type="Proteomes" id="UP000054166">
    <property type="component" value="Unassembled WGS sequence"/>
</dbReference>
<dbReference type="InterPro" id="IPR050432">
    <property type="entry name" value="FAD-linked_Oxidoreductases_BP"/>
</dbReference>
<gene>
    <name evidence="4" type="ORF">PILCRDRAFT_823259</name>
</gene>
<organism evidence="4 5">
    <name type="scientific">Piloderma croceum (strain F 1598)</name>
    <dbReference type="NCBI Taxonomy" id="765440"/>
    <lineage>
        <taxon>Eukaryota</taxon>
        <taxon>Fungi</taxon>
        <taxon>Dikarya</taxon>
        <taxon>Basidiomycota</taxon>
        <taxon>Agaricomycotina</taxon>
        <taxon>Agaricomycetes</taxon>
        <taxon>Agaricomycetidae</taxon>
        <taxon>Atheliales</taxon>
        <taxon>Atheliaceae</taxon>
        <taxon>Piloderma</taxon>
    </lineage>
</organism>
<dbReference type="GO" id="GO:0016491">
    <property type="term" value="F:oxidoreductase activity"/>
    <property type="evidence" value="ECO:0007669"/>
    <property type="project" value="UniProtKB-KW"/>
</dbReference>
<dbReference type="InterPro" id="IPR012951">
    <property type="entry name" value="BBE"/>
</dbReference>
<sequence>MAMGHTLSRCRRLYGQKCWPSTSDFSGLESQLSQPLIHPLPTASPCYPVSSPSGNCTDVQINGEKSSWRADRPGSLDMANFETFIFKNGSISACYLNTSLGPCEQGNVPVVGIDARSVGDVQAAVKFAATHNLRLAIKNTGHDYMGRSAARGAFMIWTHHLQNITYNSTFVPQGAPTSETYDGITLGAGVSWNDAYDTVQKHGRVLVGGLSADGTVGAAGGWLLGGGHGIISPQYGLGVDNVIEINVVAADGQYLTVNSHQHSDLFWALRGGGGGTFGVVTSVTYRTHPSTILTIVSYNSSSSNPDTMRKIFKEFIRIHPALSDAGFSGYGSISNNSLHGLFALSNSSIAKTNQSLNSFFEYAQNLTSKEGPNLTTTTFFTFDSFYSFYDDLFASAKDVEGAYIEIGSRLVPRKSFENDYERLADLFFDLGANWNYVAGGAVSKVAPDSTGLNPAWRGCLWEATFGIAWDEGAPFSEIKRLRAELAATLKKVSDIMPGAGSYLNEGSAFEVDPMQTYFGSHYDRLKAIKDTYDPTGLFIVTSGVGSEDWDDDLNCRR</sequence>
<dbReference type="InterPro" id="IPR016166">
    <property type="entry name" value="FAD-bd_PCMH"/>
</dbReference>
<dbReference type="Pfam" id="PF01565">
    <property type="entry name" value="FAD_binding_4"/>
    <property type="match status" value="1"/>
</dbReference>
<dbReference type="Pfam" id="PF08031">
    <property type="entry name" value="BBE"/>
    <property type="match status" value="1"/>
</dbReference>
<dbReference type="Gene3D" id="3.40.462.20">
    <property type="match status" value="1"/>
</dbReference>
<dbReference type="InterPro" id="IPR016169">
    <property type="entry name" value="FAD-bd_PCMH_sub2"/>
</dbReference>
<dbReference type="InterPro" id="IPR006094">
    <property type="entry name" value="Oxid_FAD_bind_N"/>
</dbReference>
<proteinExistence type="inferred from homology"/>
<evidence type="ECO:0000256" key="2">
    <source>
        <dbReference type="ARBA" id="ARBA00023002"/>
    </source>
</evidence>
<protein>
    <recommendedName>
        <fullName evidence="3">FAD-binding PCMH-type domain-containing protein</fullName>
    </recommendedName>
</protein>
<dbReference type="EMBL" id="KN833008">
    <property type="protein sequence ID" value="KIM79716.1"/>
    <property type="molecule type" value="Genomic_DNA"/>
</dbReference>
<dbReference type="GO" id="GO:0071949">
    <property type="term" value="F:FAD binding"/>
    <property type="evidence" value="ECO:0007669"/>
    <property type="project" value="InterPro"/>
</dbReference>
<evidence type="ECO:0000313" key="4">
    <source>
        <dbReference type="EMBL" id="KIM79716.1"/>
    </source>
</evidence>
<reference evidence="4 5" key="1">
    <citation type="submission" date="2014-04" db="EMBL/GenBank/DDBJ databases">
        <authorList>
            <consortium name="DOE Joint Genome Institute"/>
            <person name="Kuo A."/>
            <person name="Tarkka M."/>
            <person name="Buscot F."/>
            <person name="Kohler A."/>
            <person name="Nagy L.G."/>
            <person name="Floudas D."/>
            <person name="Copeland A."/>
            <person name="Barry K.W."/>
            <person name="Cichocki N."/>
            <person name="Veneault-Fourrey C."/>
            <person name="LaButti K."/>
            <person name="Lindquist E.A."/>
            <person name="Lipzen A."/>
            <person name="Lundell T."/>
            <person name="Morin E."/>
            <person name="Murat C."/>
            <person name="Sun H."/>
            <person name="Tunlid A."/>
            <person name="Henrissat B."/>
            <person name="Grigoriev I.V."/>
            <person name="Hibbett D.S."/>
            <person name="Martin F."/>
            <person name="Nordberg H.P."/>
            <person name="Cantor M.N."/>
            <person name="Hua S.X."/>
        </authorList>
    </citation>
    <scope>NUCLEOTIDE SEQUENCE [LARGE SCALE GENOMIC DNA]</scope>
    <source>
        <strain evidence="4 5">F 1598</strain>
    </source>
</reference>
<dbReference type="PANTHER" id="PTHR13878:SF91">
    <property type="entry name" value="FAD BINDING DOMAIN PROTEIN (AFU_ORTHOLOGUE AFUA_6G12070)-RELATED"/>
    <property type="match status" value="1"/>
</dbReference>
<reference evidence="5" key="2">
    <citation type="submission" date="2015-01" db="EMBL/GenBank/DDBJ databases">
        <title>Evolutionary Origins and Diversification of the Mycorrhizal Mutualists.</title>
        <authorList>
            <consortium name="DOE Joint Genome Institute"/>
            <consortium name="Mycorrhizal Genomics Consortium"/>
            <person name="Kohler A."/>
            <person name="Kuo A."/>
            <person name="Nagy L.G."/>
            <person name="Floudas D."/>
            <person name="Copeland A."/>
            <person name="Barry K.W."/>
            <person name="Cichocki N."/>
            <person name="Veneault-Fourrey C."/>
            <person name="LaButti K."/>
            <person name="Lindquist E.A."/>
            <person name="Lipzen A."/>
            <person name="Lundell T."/>
            <person name="Morin E."/>
            <person name="Murat C."/>
            <person name="Riley R."/>
            <person name="Ohm R."/>
            <person name="Sun H."/>
            <person name="Tunlid A."/>
            <person name="Henrissat B."/>
            <person name="Grigoriev I.V."/>
            <person name="Hibbett D.S."/>
            <person name="Martin F."/>
        </authorList>
    </citation>
    <scope>NUCLEOTIDE SEQUENCE [LARGE SCALE GENOMIC DNA]</scope>
    <source>
        <strain evidence="5">F 1598</strain>
    </source>
</reference>
<dbReference type="InterPro" id="IPR036318">
    <property type="entry name" value="FAD-bd_PCMH-like_sf"/>
</dbReference>
<dbReference type="PROSITE" id="PS51387">
    <property type="entry name" value="FAD_PCMH"/>
    <property type="match status" value="1"/>
</dbReference>
<evidence type="ECO:0000259" key="3">
    <source>
        <dbReference type="PROSITE" id="PS51387"/>
    </source>
</evidence>
<evidence type="ECO:0000256" key="1">
    <source>
        <dbReference type="ARBA" id="ARBA00005466"/>
    </source>
</evidence>
<comment type="similarity">
    <text evidence="1">Belongs to the oxygen-dependent FAD-linked oxidoreductase family.</text>
</comment>
<dbReference type="SUPFAM" id="SSF56176">
    <property type="entry name" value="FAD-binding/transporter-associated domain-like"/>
    <property type="match status" value="1"/>
</dbReference>
<dbReference type="Gene3D" id="3.30.465.10">
    <property type="match status" value="1"/>
</dbReference>
<keyword evidence="5" id="KW-1185">Reference proteome</keyword>
<dbReference type="OrthoDB" id="9983560at2759"/>
<evidence type="ECO:0000313" key="5">
    <source>
        <dbReference type="Proteomes" id="UP000054166"/>
    </source>
</evidence>
<accession>A0A0C3FJR7</accession>
<dbReference type="STRING" id="765440.A0A0C3FJR7"/>
<name>A0A0C3FJR7_PILCF</name>
<dbReference type="PANTHER" id="PTHR13878">
    <property type="entry name" value="GULONOLACTONE OXIDASE"/>
    <property type="match status" value="1"/>
</dbReference>
<dbReference type="HOGENOM" id="CLU_018354_4_4_1"/>